<evidence type="ECO:0000313" key="8">
    <source>
        <dbReference type="EMBL" id="SVA23406.1"/>
    </source>
</evidence>
<evidence type="ECO:0000256" key="4">
    <source>
        <dbReference type="ARBA" id="ARBA00022833"/>
    </source>
</evidence>
<evidence type="ECO:0000256" key="1">
    <source>
        <dbReference type="ARBA" id="ARBA00022598"/>
    </source>
</evidence>
<dbReference type="GO" id="GO:0006424">
    <property type="term" value="P:glutamyl-tRNA aminoacylation"/>
    <property type="evidence" value="ECO:0007669"/>
    <property type="project" value="TreeGrafter"/>
</dbReference>
<name>A0A381U5B6_9ZZZZ</name>
<dbReference type="GO" id="GO:0005524">
    <property type="term" value="F:ATP binding"/>
    <property type="evidence" value="ECO:0007669"/>
    <property type="project" value="UniProtKB-KW"/>
</dbReference>
<dbReference type="PRINTS" id="PR00987">
    <property type="entry name" value="TRNASYNTHGLU"/>
</dbReference>
<keyword evidence="2" id="KW-0479">Metal-binding</keyword>
<evidence type="ECO:0000256" key="6">
    <source>
        <dbReference type="ARBA" id="ARBA00023146"/>
    </source>
</evidence>
<accession>A0A381U5B6</accession>
<dbReference type="AlphaFoldDB" id="A0A381U5B6"/>
<dbReference type="InterPro" id="IPR001412">
    <property type="entry name" value="aa-tRNA-synth_I_CS"/>
</dbReference>
<dbReference type="EMBL" id="UINC01005765">
    <property type="protein sequence ID" value="SVA23406.1"/>
    <property type="molecule type" value="Genomic_DNA"/>
</dbReference>
<proteinExistence type="predicted"/>
<keyword evidence="6" id="KW-0030">Aminoacyl-tRNA synthetase</keyword>
<dbReference type="SUPFAM" id="SSF52374">
    <property type="entry name" value="Nucleotidylyl transferase"/>
    <property type="match status" value="1"/>
</dbReference>
<dbReference type="GO" id="GO:0005829">
    <property type="term" value="C:cytosol"/>
    <property type="evidence" value="ECO:0007669"/>
    <property type="project" value="TreeGrafter"/>
</dbReference>
<reference evidence="8" key="1">
    <citation type="submission" date="2018-05" db="EMBL/GenBank/DDBJ databases">
        <authorList>
            <person name="Lanie J.A."/>
            <person name="Ng W.-L."/>
            <person name="Kazmierczak K.M."/>
            <person name="Andrzejewski T.M."/>
            <person name="Davidsen T.M."/>
            <person name="Wayne K.J."/>
            <person name="Tettelin H."/>
            <person name="Glass J.I."/>
            <person name="Rusch D."/>
            <person name="Podicherti R."/>
            <person name="Tsui H.-C.T."/>
            <person name="Winkler M.E."/>
        </authorList>
    </citation>
    <scope>NUCLEOTIDE SEQUENCE</scope>
</reference>
<gene>
    <name evidence="8" type="ORF">METZ01_LOCUS76260</name>
</gene>
<organism evidence="8">
    <name type="scientific">marine metagenome</name>
    <dbReference type="NCBI Taxonomy" id="408172"/>
    <lineage>
        <taxon>unclassified sequences</taxon>
        <taxon>metagenomes</taxon>
        <taxon>ecological metagenomes</taxon>
    </lineage>
</organism>
<dbReference type="NCBIfam" id="NF004315">
    <property type="entry name" value="PRK05710.1-4"/>
    <property type="match status" value="1"/>
</dbReference>
<evidence type="ECO:0000256" key="2">
    <source>
        <dbReference type="ARBA" id="ARBA00022723"/>
    </source>
</evidence>
<dbReference type="PANTHER" id="PTHR43311">
    <property type="entry name" value="GLUTAMATE--TRNA LIGASE"/>
    <property type="match status" value="1"/>
</dbReference>
<dbReference type="InterPro" id="IPR014729">
    <property type="entry name" value="Rossmann-like_a/b/a_fold"/>
</dbReference>
<sequence>MKPYRGRIAPTPTGLLHLGHAQTFWIASTHARQAGGQLLLRIEDLDPQRSQQKFTSAAIEDLAWLGIEWSEGPDRGGPCAPYIQSKRFGLYREVLAKLKATGHAYPCRCSRKDVREASTAPHDKGGEPVYPGTCRPTLGQATLFDMEIVPQVNWRFRVPDGETVAFEDGRFGSQSFIAGSDFGDFVLWRHDDVPSYQLAVAADDHNMEVTEVVRGADLLKCTARQLLIYDALGWSAPAFHHCPLVKDKSGQRLAKRDSAFSLRAMRESGATPGEIRSRFIE</sequence>
<dbReference type="GO" id="GO:0004818">
    <property type="term" value="F:glutamate-tRNA ligase activity"/>
    <property type="evidence" value="ECO:0007669"/>
    <property type="project" value="TreeGrafter"/>
</dbReference>
<dbReference type="PROSITE" id="PS00178">
    <property type="entry name" value="AA_TRNA_LIGASE_I"/>
    <property type="match status" value="1"/>
</dbReference>
<dbReference type="InterPro" id="IPR020058">
    <property type="entry name" value="Glu/Gln-tRNA-synth_Ib_cat-dom"/>
</dbReference>
<dbReference type="InterPro" id="IPR000924">
    <property type="entry name" value="Glu/Gln-tRNA-synth"/>
</dbReference>
<dbReference type="PANTHER" id="PTHR43311:SF1">
    <property type="entry name" value="GLUTAMYL-Q TRNA(ASP) SYNTHETASE"/>
    <property type="match status" value="1"/>
</dbReference>
<keyword evidence="4" id="KW-0862">Zinc</keyword>
<dbReference type="Gene3D" id="3.40.50.620">
    <property type="entry name" value="HUPs"/>
    <property type="match status" value="1"/>
</dbReference>
<evidence type="ECO:0000256" key="5">
    <source>
        <dbReference type="ARBA" id="ARBA00022840"/>
    </source>
</evidence>
<keyword evidence="3" id="KW-0547">Nucleotide-binding</keyword>
<keyword evidence="5" id="KW-0067">ATP-binding</keyword>
<evidence type="ECO:0000256" key="3">
    <source>
        <dbReference type="ARBA" id="ARBA00022741"/>
    </source>
</evidence>
<evidence type="ECO:0000259" key="7">
    <source>
        <dbReference type="Pfam" id="PF00749"/>
    </source>
</evidence>
<dbReference type="InterPro" id="IPR049940">
    <property type="entry name" value="GluQ/Sye"/>
</dbReference>
<feature type="domain" description="Glutamyl/glutaminyl-tRNA synthetase class Ib catalytic" evidence="7">
    <location>
        <begin position="5"/>
        <end position="269"/>
    </location>
</feature>
<dbReference type="Pfam" id="PF00749">
    <property type="entry name" value="tRNA-synt_1c"/>
    <property type="match status" value="1"/>
</dbReference>
<keyword evidence="1" id="KW-0436">Ligase</keyword>
<protein>
    <recommendedName>
        <fullName evidence="7">Glutamyl/glutaminyl-tRNA synthetase class Ib catalytic domain-containing protein</fullName>
    </recommendedName>
</protein>